<evidence type="ECO:0000256" key="8">
    <source>
        <dbReference type="ARBA" id="ARBA00023144"/>
    </source>
</evidence>
<evidence type="ECO:0000313" key="14">
    <source>
        <dbReference type="Proteomes" id="UP001179280"/>
    </source>
</evidence>
<keyword evidence="8" id="KW-0299">Galactose metabolism</keyword>
<comment type="cofactor">
    <cofactor evidence="2">
        <name>NAD(+)</name>
        <dbReference type="ChEBI" id="CHEBI:57540"/>
    </cofactor>
</comment>
<keyword evidence="7" id="KW-0520">NAD</keyword>
<evidence type="ECO:0000256" key="5">
    <source>
        <dbReference type="ARBA" id="ARBA00013189"/>
    </source>
</evidence>
<dbReference type="InterPro" id="IPR036291">
    <property type="entry name" value="NAD(P)-bd_dom_sf"/>
</dbReference>
<dbReference type="PANTHER" id="PTHR43725">
    <property type="entry name" value="UDP-GLUCOSE 4-EPIMERASE"/>
    <property type="match status" value="1"/>
</dbReference>
<keyword evidence="9" id="KW-0413">Isomerase</keyword>
<evidence type="ECO:0000256" key="1">
    <source>
        <dbReference type="ARBA" id="ARBA00000083"/>
    </source>
</evidence>
<keyword evidence="14" id="KW-1185">Reference proteome</keyword>
<dbReference type="Gene3D" id="3.40.50.720">
    <property type="entry name" value="NAD(P)-binding Rossmann-like Domain"/>
    <property type="match status" value="2"/>
</dbReference>
<gene>
    <name evidence="13" type="ORF">JOC54_003680</name>
</gene>
<keyword evidence="8" id="KW-0119">Carbohydrate metabolism</keyword>
<dbReference type="EC" id="5.1.3.2" evidence="5"/>
<comment type="pathway">
    <text evidence="3">Carbohydrate metabolism; galactose metabolism.</text>
</comment>
<reference evidence="13" key="1">
    <citation type="submission" date="2021-01" db="EMBL/GenBank/DDBJ databases">
        <title>Genomic Encyclopedia of Type Strains, Phase IV (KMG-IV): sequencing the most valuable type-strain genomes for metagenomic binning, comparative biology and taxonomic classification.</title>
        <authorList>
            <person name="Goeker M."/>
        </authorList>
    </citation>
    <scope>NUCLEOTIDE SEQUENCE</scope>
    <source>
        <strain evidence="13">DSM 21943</strain>
    </source>
</reference>
<evidence type="ECO:0000256" key="4">
    <source>
        <dbReference type="ARBA" id="ARBA00007637"/>
    </source>
</evidence>
<sequence>MKQLTIIGGLGFLGSHMAMRFLHEGYGVTIIDRMDTNYEEDQVNIEMSMGRHAHYTFIRENIRDVSVNKSCSNFIYTADNKNQEDLHSFLTQLQKDDFLLFISTTDIFANPMTEYGLEMKAVEEIVREKALEEEWTLVTMRLPTVYGVHHKLDLDINVSGEVVSYHQIRNRTESMLDLIYIEDVTEAVVKAMTVKQGVIEFHIGSGLKQPWGNRNSLKAQEGLTNDKAQELIGFSPKFSLKEGIAHYQEQQKVWSRQNLL</sequence>
<comment type="catalytic activity">
    <reaction evidence="1">
        <text>UDP-alpha-D-glucose = UDP-alpha-D-galactose</text>
        <dbReference type="Rhea" id="RHEA:22168"/>
        <dbReference type="ChEBI" id="CHEBI:58885"/>
        <dbReference type="ChEBI" id="CHEBI:66914"/>
        <dbReference type="EC" id="5.1.3.2"/>
    </reaction>
</comment>
<evidence type="ECO:0000256" key="3">
    <source>
        <dbReference type="ARBA" id="ARBA00004947"/>
    </source>
</evidence>
<evidence type="ECO:0000256" key="7">
    <source>
        <dbReference type="ARBA" id="ARBA00023027"/>
    </source>
</evidence>
<dbReference type="Pfam" id="PF01370">
    <property type="entry name" value="Epimerase"/>
    <property type="match status" value="1"/>
</dbReference>
<protein>
    <recommendedName>
        <fullName evidence="6">UDP-glucose 4-epimerase</fullName>
        <ecNumber evidence="5">5.1.3.2</ecNumber>
    </recommendedName>
    <alternativeName>
        <fullName evidence="11">Galactowaldenase</fullName>
    </alternativeName>
    <alternativeName>
        <fullName evidence="10">UDP-galactose 4-epimerase</fullName>
    </alternativeName>
</protein>
<comment type="caution">
    <text evidence="13">The sequence shown here is derived from an EMBL/GenBank/DDBJ whole genome shotgun (WGS) entry which is preliminary data.</text>
</comment>
<dbReference type="RefSeq" id="WP_204467969.1">
    <property type="nucleotide sequence ID" value="NZ_JAFBCV010000013.1"/>
</dbReference>
<dbReference type="SUPFAM" id="SSF51735">
    <property type="entry name" value="NAD(P)-binding Rossmann-fold domains"/>
    <property type="match status" value="1"/>
</dbReference>
<dbReference type="PANTHER" id="PTHR43725:SF47">
    <property type="entry name" value="UDP-GLUCOSE 4-EPIMERASE"/>
    <property type="match status" value="1"/>
</dbReference>
<proteinExistence type="inferred from homology"/>
<organism evidence="13 14">
    <name type="scientific">Shouchella xiaoxiensis</name>
    <dbReference type="NCBI Taxonomy" id="766895"/>
    <lineage>
        <taxon>Bacteria</taxon>
        <taxon>Bacillati</taxon>
        <taxon>Bacillota</taxon>
        <taxon>Bacilli</taxon>
        <taxon>Bacillales</taxon>
        <taxon>Bacillaceae</taxon>
        <taxon>Shouchella</taxon>
    </lineage>
</organism>
<evidence type="ECO:0000256" key="10">
    <source>
        <dbReference type="ARBA" id="ARBA00031367"/>
    </source>
</evidence>
<evidence type="ECO:0000313" key="13">
    <source>
        <dbReference type="EMBL" id="MBM7840399.1"/>
    </source>
</evidence>
<dbReference type="InterPro" id="IPR001509">
    <property type="entry name" value="Epimerase_deHydtase"/>
</dbReference>
<feature type="domain" description="NAD-dependent epimerase/dehydratase" evidence="12">
    <location>
        <begin position="108"/>
        <end position="195"/>
    </location>
</feature>
<evidence type="ECO:0000256" key="2">
    <source>
        <dbReference type="ARBA" id="ARBA00001911"/>
    </source>
</evidence>
<dbReference type="EMBL" id="JAFBCV010000013">
    <property type="protein sequence ID" value="MBM7840399.1"/>
    <property type="molecule type" value="Genomic_DNA"/>
</dbReference>
<evidence type="ECO:0000256" key="11">
    <source>
        <dbReference type="ARBA" id="ARBA00033067"/>
    </source>
</evidence>
<evidence type="ECO:0000259" key="12">
    <source>
        <dbReference type="Pfam" id="PF01370"/>
    </source>
</evidence>
<evidence type="ECO:0000256" key="6">
    <source>
        <dbReference type="ARBA" id="ARBA00018569"/>
    </source>
</evidence>
<evidence type="ECO:0000256" key="9">
    <source>
        <dbReference type="ARBA" id="ARBA00023235"/>
    </source>
</evidence>
<name>A0ABS2T103_9BACI</name>
<accession>A0ABS2T103</accession>
<dbReference type="Proteomes" id="UP001179280">
    <property type="component" value="Unassembled WGS sequence"/>
</dbReference>
<comment type="similarity">
    <text evidence="4">Belongs to the NAD(P)-dependent epimerase/dehydratase family.</text>
</comment>